<dbReference type="AlphaFoldDB" id="A0A2T4S9K5"/>
<comment type="caution">
    <text evidence="11">The sequence shown here is derived from an EMBL/GenBank/DDBJ whole genome shotgun (WGS) entry which is preliminary data.</text>
</comment>
<feature type="transmembrane region" description="Helical" evidence="9">
    <location>
        <begin position="71"/>
        <end position="95"/>
    </location>
</feature>
<gene>
    <name evidence="11" type="ORF">BUZ61_08975</name>
</gene>
<evidence type="ECO:0000256" key="7">
    <source>
        <dbReference type="ARBA" id="ARBA00023112"/>
    </source>
</evidence>
<keyword evidence="7" id="KW-0406">Ion transport</keyword>
<dbReference type="GO" id="GO:0005886">
    <property type="term" value="C:plasma membrane"/>
    <property type="evidence" value="ECO:0007669"/>
    <property type="project" value="UniProtKB-SubCell"/>
</dbReference>
<feature type="transmembrane region" description="Helical" evidence="9">
    <location>
        <begin position="135"/>
        <end position="153"/>
    </location>
</feature>
<feature type="transmembrane region" description="Helical" evidence="9">
    <location>
        <begin position="236"/>
        <end position="257"/>
    </location>
</feature>
<evidence type="ECO:0000256" key="3">
    <source>
        <dbReference type="ARBA" id="ARBA00022475"/>
    </source>
</evidence>
<protein>
    <submittedName>
        <fullName evidence="11">Carbohydrate ABC transporter permease</fullName>
    </submittedName>
</protein>
<evidence type="ECO:0000256" key="2">
    <source>
        <dbReference type="ARBA" id="ARBA00022448"/>
    </source>
</evidence>
<dbReference type="OrthoDB" id="9794684at2"/>
<keyword evidence="7" id="KW-0921">Nickel transport</keyword>
<dbReference type="EMBL" id="PZHR01000045">
    <property type="protein sequence ID" value="PTK58531.1"/>
    <property type="molecule type" value="Genomic_DNA"/>
</dbReference>
<feature type="transmembrane region" description="Helical" evidence="9">
    <location>
        <begin position="102"/>
        <end position="123"/>
    </location>
</feature>
<keyword evidence="6 9" id="KW-1133">Transmembrane helix</keyword>
<dbReference type="RefSeq" id="WP_107644306.1">
    <property type="nucleotide sequence ID" value="NZ_PZHR01000045.1"/>
</dbReference>
<dbReference type="PANTHER" id="PTHR43744:SF8">
    <property type="entry name" value="SN-GLYCEROL-3-PHOSPHATE TRANSPORT SYSTEM PERMEASE PROTEIN UGPE"/>
    <property type="match status" value="1"/>
</dbReference>
<sequence length="271" mass="30552">MKTKSSIAHIVLITCILLAIYPIIFAVSNAFKKLSHAYDSMINLIPLPFTMENFDKLINDIPLLQITTNTFVIASVITIVKVIISFLAAFAIVFYQFKFKKVTYMVLVATIFVPFTVTMVPNYIIMARLGFVDSWWGVILPQLADAIGIFMLTQSMRNIPKVLLDSLQVDNISVWHTMKDVIVPITKPALTSTSIWFFILSWNEYIWPNLMLKSEANYTLPLALQLFVSSEGGTNFTVAMALSVLTMAIPLIVYLLFQRMIIDTFTASGIK</sequence>
<feature type="transmembrane region" description="Helical" evidence="9">
    <location>
        <begin position="181"/>
        <end position="202"/>
    </location>
</feature>
<keyword evidence="5 9" id="KW-0812">Transmembrane</keyword>
<comment type="similarity">
    <text evidence="9">Belongs to the binding-protein-dependent transport system permease family.</text>
</comment>
<dbReference type="Proteomes" id="UP000240400">
    <property type="component" value="Unassembled WGS sequence"/>
</dbReference>
<dbReference type="Pfam" id="PF00528">
    <property type="entry name" value="BPD_transp_1"/>
    <property type="match status" value="1"/>
</dbReference>
<keyword evidence="2 9" id="KW-0813">Transport</keyword>
<dbReference type="SUPFAM" id="SSF161098">
    <property type="entry name" value="MetI-like"/>
    <property type="match status" value="1"/>
</dbReference>
<evidence type="ECO:0000313" key="12">
    <source>
        <dbReference type="Proteomes" id="UP000240400"/>
    </source>
</evidence>
<dbReference type="InterPro" id="IPR000515">
    <property type="entry name" value="MetI-like"/>
</dbReference>
<keyword evidence="3" id="KW-1003">Cell membrane</keyword>
<dbReference type="GO" id="GO:0015675">
    <property type="term" value="P:nickel cation transport"/>
    <property type="evidence" value="ECO:0007669"/>
    <property type="project" value="UniProtKB-KW"/>
</dbReference>
<reference evidence="11 12" key="1">
    <citation type="journal article" date="2016" name="Front. Microbiol.">
        <title>Comprehensive Phylogenetic Analysis of Bovine Non-aureus Staphylococci Species Based on Whole-Genome Sequencing.</title>
        <authorList>
            <person name="Naushad S."/>
            <person name="Barkema H.W."/>
            <person name="Luby C."/>
            <person name="Condas L.A."/>
            <person name="Nobrega D.B."/>
            <person name="Carson D.A."/>
            <person name="De Buck J."/>
        </authorList>
    </citation>
    <scope>NUCLEOTIDE SEQUENCE [LARGE SCALE GENOMIC DNA]</scope>
    <source>
        <strain evidence="11 12">SNUC 4337</strain>
    </source>
</reference>
<evidence type="ECO:0000256" key="6">
    <source>
        <dbReference type="ARBA" id="ARBA00022989"/>
    </source>
</evidence>
<feature type="domain" description="ABC transmembrane type-1" evidence="10">
    <location>
        <begin position="67"/>
        <end position="257"/>
    </location>
</feature>
<dbReference type="PROSITE" id="PS50928">
    <property type="entry name" value="ABC_TM1"/>
    <property type="match status" value="1"/>
</dbReference>
<comment type="subcellular location">
    <subcellularLocation>
        <location evidence="1 9">Cell membrane</location>
        <topology evidence="1 9">Multi-pass membrane protein</topology>
    </subcellularLocation>
</comment>
<dbReference type="InterPro" id="IPR035906">
    <property type="entry name" value="MetI-like_sf"/>
</dbReference>
<evidence type="ECO:0000256" key="9">
    <source>
        <dbReference type="RuleBase" id="RU363032"/>
    </source>
</evidence>
<evidence type="ECO:0000259" key="10">
    <source>
        <dbReference type="PROSITE" id="PS50928"/>
    </source>
</evidence>
<evidence type="ECO:0000256" key="1">
    <source>
        <dbReference type="ARBA" id="ARBA00004651"/>
    </source>
</evidence>
<keyword evidence="8 9" id="KW-0472">Membrane</keyword>
<evidence type="ECO:0000256" key="8">
    <source>
        <dbReference type="ARBA" id="ARBA00023136"/>
    </source>
</evidence>
<dbReference type="PANTHER" id="PTHR43744">
    <property type="entry name" value="ABC TRANSPORTER PERMEASE PROTEIN MG189-RELATED-RELATED"/>
    <property type="match status" value="1"/>
</dbReference>
<dbReference type="GO" id="GO:0055085">
    <property type="term" value="P:transmembrane transport"/>
    <property type="evidence" value="ECO:0007669"/>
    <property type="project" value="InterPro"/>
</dbReference>
<evidence type="ECO:0000256" key="4">
    <source>
        <dbReference type="ARBA" id="ARBA00022596"/>
    </source>
</evidence>
<dbReference type="CDD" id="cd06261">
    <property type="entry name" value="TM_PBP2"/>
    <property type="match status" value="1"/>
</dbReference>
<evidence type="ECO:0000256" key="5">
    <source>
        <dbReference type="ARBA" id="ARBA00022692"/>
    </source>
</evidence>
<proteinExistence type="inferred from homology"/>
<evidence type="ECO:0000313" key="11">
    <source>
        <dbReference type="EMBL" id="PTK58531.1"/>
    </source>
</evidence>
<keyword evidence="4" id="KW-0533">Nickel</keyword>
<accession>A0A2T4S9K5</accession>
<name>A0A2T4S9K5_9STAP</name>
<organism evidence="11 12">
    <name type="scientific">Staphylococcus nepalensis</name>
    <dbReference type="NCBI Taxonomy" id="214473"/>
    <lineage>
        <taxon>Bacteria</taxon>
        <taxon>Bacillati</taxon>
        <taxon>Bacillota</taxon>
        <taxon>Bacilli</taxon>
        <taxon>Bacillales</taxon>
        <taxon>Staphylococcaceae</taxon>
        <taxon>Staphylococcus</taxon>
    </lineage>
</organism>
<dbReference type="Gene3D" id="1.10.3720.10">
    <property type="entry name" value="MetI-like"/>
    <property type="match status" value="1"/>
</dbReference>
<feature type="transmembrane region" description="Helical" evidence="9">
    <location>
        <begin position="7"/>
        <end position="31"/>
    </location>
</feature>